<dbReference type="PANTHER" id="PTHR46260">
    <property type="entry name" value="RING-TYPE DOMAIN-CONTAINING PROTEIN"/>
    <property type="match status" value="1"/>
</dbReference>
<accession>F6WHM9</accession>
<dbReference type="Gene3D" id="2.120.10.80">
    <property type="entry name" value="Kelch-type beta propeller"/>
    <property type="match status" value="2"/>
</dbReference>
<dbReference type="Pfam" id="PF01344">
    <property type="entry name" value="Kelch_1"/>
    <property type="match status" value="2"/>
</dbReference>
<dbReference type="SMART" id="SM00612">
    <property type="entry name" value="Kelch"/>
    <property type="match status" value="4"/>
</dbReference>
<dbReference type="InParanoid" id="F6WHM9"/>
<dbReference type="OMA" id="REGTERY"/>
<dbReference type="InterPro" id="IPR015915">
    <property type="entry name" value="Kelch-typ_b-propeller"/>
</dbReference>
<keyword evidence="1" id="KW-0880">Kelch repeat</keyword>
<dbReference type="STRING" id="7719.ENSCINP00000015989"/>
<evidence type="ECO:0000313" key="4">
    <source>
        <dbReference type="Proteomes" id="UP000008144"/>
    </source>
</evidence>
<sequence length="338" mass="36883">NSTMSLANGTWTSIGSLSGPRVYMSVVICDGSIYVVGGCDEMGQPVNFVEVYSSEEDTWTKLKSMHTKRAAPIVTAVEGRIVAIGGVGVAQAPVDAVEVFSVAENKWKKLTPLSEPLMGMAHFLRDNKVHIFGGMGIDTNPRDHFKCLVVGASAGGEKWQAFTPMPTARYAAHAFYKNSKAYVLGGRVGKLPVAVFEVYDFDSRIWVSYPEILSKRVFPCYAMTDKHIVSLGGLKQTAQQGFCDNCEIYSTEQNDKGEWQTNKRMSIPTKRGDFTAKAIDNQVLVAGGLGNNGKPLSAVELFDPETKKWKRLADLPRAHSTCASVVHQGKFYLIAGVT</sequence>
<dbReference type="Ensembl" id="ENSCINT00000015989.3">
    <property type="protein sequence ID" value="ENSCINP00000015989.3"/>
    <property type="gene ID" value="ENSCING00000007812.3"/>
</dbReference>
<organism evidence="3 4">
    <name type="scientific">Ciona intestinalis</name>
    <name type="common">Transparent sea squirt</name>
    <name type="synonym">Ascidia intestinalis</name>
    <dbReference type="NCBI Taxonomy" id="7719"/>
    <lineage>
        <taxon>Eukaryota</taxon>
        <taxon>Metazoa</taxon>
        <taxon>Chordata</taxon>
        <taxon>Tunicata</taxon>
        <taxon>Ascidiacea</taxon>
        <taxon>Phlebobranchia</taxon>
        <taxon>Cionidae</taxon>
        <taxon>Ciona</taxon>
    </lineage>
</organism>
<dbReference type="AlphaFoldDB" id="F6WHM9"/>
<dbReference type="Pfam" id="PF24681">
    <property type="entry name" value="Kelch_KLHDC2_KLHL20_DRC7"/>
    <property type="match status" value="1"/>
</dbReference>
<dbReference type="InterPro" id="IPR006652">
    <property type="entry name" value="Kelch_1"/>
</dbReference>
<evidence type="ECO:0000256" key="2">
    <source>
        <dbReference type="ARBA" id="ARBA00022737"/>
    </source>
</evidence>
<reference evidence="4" key="1">
    <citation type="journal article" date="2002" name="Science">
        <title>The draft genome of Ciona intestinalis: insights into chordate and vertebrate origins.</title>
        <authorList>
            <person name="Dehal P."/>
            <person name="Satou Y."/>
            <person name="Campbell R.K."/>
            <person name="Chapman J."/>
            <person name="Degnan B."/>
            <person name="De Tomaso A."/>
            <person name="Davidson B."/>
            <person name="Di Gregorio A."/>
            <person name="Gelpke M."/>
            <person name="Goodstein D.M."/>
            <person name="Harafuji N."/>
            <person name="Hastings K.E."/>
            <person name="Ho I."/>
            <person name="Hotta K."/>
            <person name="Huang W."/>
            <person name="Kawashima T."/>
            <person name="Lemaire P."/>
            <person name="Martinez D."/>
            <person name="Meinertzhagen I.A."/>
            <person name="Necula S."/>
            <person name="Nonaka M."/>
            <person name="Putnam N."/>
            <person name="Rash S."/>
            <person name="Saiga H."/>
            <person name="Satake M."/>
            <person name="Terry A."/>
            <person name="Yamada L."/>
            <person name="Wang H.G."/>
            <person name="Awazu S."/>
            <person name="Azumi K."/>
            <person name="Boore J."/>
            <person name="Branno M."/>
            <person name="Chin-Bow S."/>
            <person name="DeSantis R."/>
            <person name="Doyle S."/>
            <person name="Francino P."/>
            <person name="Keys D.N."/>
            <person name="Haga S."/>
            <person name="Hayashi H."/>
            <person name="Hino K."/>
            <person name="Imai K.S."/>
            <person name="Inaba K."/>
            <person name="Kano S."/>
            <person name="Kobayashi K."/>
            <person name="Kobayashi M."/>
            <person name="Lee B.I."/>
            <person name="Makabe K.W."/>
            <person name="Manohar C."/>
            <person name="Matassi G."/>
            <person name="Medina M."/>
            <person name="Mochizuki Y."/>
            <person name="Mount S."/>
            <person name="Morishita T."/>
            <person name="Miura S."/>
            <person name="Nakayama A."/>
            <person name="Nishizaka S."/>
            <person name="Nomoto H."/>
            <person name="Ohta F."/>
            <person name="Oishi K."/>
            <person name="Rigoutsos I."/>
            <person name="Sano M."/>
            <person name="Sasaki A."/>
            <person name="Sasakura Y."/>
            <person name="Shoguchi E."/>
            <person name="Shin-i T."/>
            <person name="Spagnuolo A."/>
            <person name="Stainier D."/>
            <person name="Suzuki M.M."/>
            <person name="Tassy O."/>
            <person name="Takatori N."/>
            <person name="Tokuoka M."/>
            <person name="Yagi K."/>
            <person name="Yoshizaki F."/>
            <person name="Wada S."/>
            <person name="Zhang C."/>
            <person name="Hyatt P.D."/>
            <person name="Larimer F."/>
            <person name="Detter C."/>
            <person name="Doggett N."/>
            <person name="Glavina T."/>
            <person name="Hawkins T."/>
            <person name="Richardson P."/>
            <person name="Lucas S."/>
            <person name="Kohara Y."/>
            <person name="Levine M."/>
            <person name="Satoh N."/>
            <person name="Rokhsar D.S."/>
        </authorList>
    </citation>
    <scope>NUCLEOTIDE SEQUENCE [LARGE SCALE GENOMIC DNA]</scope>
</reference>
<evidence type="ECO:0000256" key="1">
    <source>
        <dbReference type="ARBA" id="ARBA00022441"/>
    </source>
</evidence>
<dbReference type="InterPro" id="IPR051746">
    <property type="entry name" value="Kelch_domain_containing_8"/>
</dbReference>
<dbReference type="SUPFAM" id="SSF117281">
    <property type="entry name" value="Kelch motif"/>
    <property type="match status" value="2"/>
</dbReference>
<keyword evidence="4" id="KW-1185">Reference proteome</keyword>
<dbReference type="Proteomes" id="UP000008144">
    <property type="component" value="Chromosome 10"/>
</dbReference>
<proteinExistence type="predicted"/>
<reference evidence="3" key="4">
    <citation type="submission" date="2025-09" db="UniProtKB">
        <authorList>
            <consortium name="Ensembl"/>
        </authorList>
    </citation>
    <scope>IDENTIFICATION</scope>
</reference>
<protein>
    <submittedName>
        <fullName evidence="3">Uncharacterized protein</fullName>
    </submittedName>
</protein>
<reference evidence="3" key="3">
    <citation type="submission" date="2025-08" db="UniProtKB">
        <authorList>
            <consortium name="Ensembl"/>
        </authorList>
    </citation>
    <scope>IDENTIFICATION</scope>
</reference>
<dbReference type="EMBL" id="EAAA01000627">
    <property type="status" value="NOT_ANNOTATED_CDS"/>
    <property type="molecule type" value="Genomic_DNA"/>
</dbReference>
<evidence type="ECO:0000313" key="3">
    <source>
        <dbReference type="Ensembl" id="ENSCINP00000015989.3"/>
    </source>
</evidence>
<dbReference type="GeneTree" id="ENSGT00940000171221"/>
<name>F6WHM9_CIOIN</name>
<keyword evidence="2" id="KW-0677">Repeat</keyword>
<reference evidence="3" key="2">
    <citation type="journal article" date="2008" name="Genome Biol.">
        <title>Improved genome assembly and evidence-based global gene model set for the chordate Ciona intestinalis: new insight into intron and operon populations.</title>
        <authorList>
            <person name="Satou Y."/>
            <person name="Mineta K."/>
            <person name="Ogasawara M."/>
            <person name="Sasakura Y."/>
            <person name="Shoguchi E."/>
            <person name="Ueno K."/>
            <person name="Yamada L."/>
            <person name="Matsumoto J."/>
            <person name="Wasserscheid J."/>
            <person name="Dewar K."/>
            <person name="Wiley G.B."/>
            <person name="Macmil S.L."/>
            <person name="Roe B.A."/>
            <person name="Zeller R.W."/>
            <person name="Hastings K.E."/>
            <person name="Lemaire P."/>
            <person name="Lindquist E."/>
            <person name="Endo T."/>
            <person name="Hotta K."/>
            <person name="Inaba K."/>
        </authorList>
    </citation>
    <scope>NUCLEOTIDE SEQUENCE [LARGE SCALE GENOMIC DNA]</scope>
    <source>
        <strain evidence="3">wild type</strain>
    </source>
</reference>
<dbReference type="HOGENOM" id="CLU_046864_0_0_1"/>
<dbReference type="PANTHER" id="PTHR46260:SF3">
    <property type="entry name" value="RING-TYPE DOMAIN-CONTAINING PROTEIN"/>
    <property type="match status" value="1"/>
</dbReference>